<feature type="transmembrane region" description="Helical" evidence="10">
    <location>
        <begin position="106"/>
        <end position="123"/>
    </location>
</feature>
<dbReference type="EMBL" id="JAKMXF010000365">
    <property type="protein sequence ID" value="KAI6645829.1"/>
    <property type="molecule type" value="Genomic_DNA"/>
</dbReference>
<dbReference type="Pfam" id="PF07645">
    <property type="entry name" value="EGF_CA"/>
    <property type="match status" value="1"/>
</dbReference>
<dbReference type="Gene3D" id="3.80.10.10">
    <property type="entry name" value="Ribonuclease Inhibitor"/>
    <property type="match status" value="1"/>
</dbReference>
<dbReference type="InterPro" id="IPR001611">
    <property type="entry name" value="Leu-rich_rpt"/>
</dbReference>
<feature type="transmembrane region" description="Helical" evidence="10">
    <location>
        <begin position="181"/>
        <end position="202"/>
    </location>
</feature>
<evidence type="ECO:0000256" key="10">
    <source>
        <dbReference type="SAM" id="Phobius"/>
    </source>
</evidence>
<evidence type="ECO:0000256" key="9">
    <source>
        <dbReference type="SAM" id="MobiDB-lite"/>
    </source>
</evidence>
<keyword evidence="13" id="KW-1185">Reference proteome</keyword>
<dbReference type="PANTHER" id="PTHR47333:SF4">
    <property type="entry name" value="EGF-LIKE DOMAIN-CONTAINING PROTEIN"/>
    <property type="match status" value="1"/>
</dbReference>
<dbReference type="Pfam" id="PF14670">
    <property type="entry name" value="FXa_inhibition"/>
    <property type="match status" value="1"/>
</dbReference>
<dbReference type="PROSITE" id="PS00010">
    <property type="entry name" value="ASX_HYDROXYL"/>
    <property type="match status" value="2"/>
</dbReference>
<feature type="region of interest" description="Disordered" evidence="9">
    <location>
        <begin position="798"/>
        <end position="826"/>
    </location>
</feature>
<dbReference type="InterPro" id="IPR000152">
    <property type="entry name" value="EGF-type_Asp/Asn_hydroxyl_site"/>
</dbReference>
<accession>A0AAV7JAU5</accession>
<feature type="transmembrane region" description="Helical" evidence="10">
    <location>
        <begin position="129"/>
        <end position="148"/>
    </location>
</feature>
<evidence type="ECO:0000313" key="13">
    <source>
        <dbReference type="Proteomes" id="UP001165289"/>
    </source>
</evidence>
<dbReference type="SMART" id="SM00179">
    <property type="entry name" value="EGF_CA"/>
    <property type="match status" value="3"/>
</dbReference>
<feature type="transmembrane region" description="Helical" evidence="10">
    <location>
        <begin position="689"/>
        <end position="716"/>
    </location>
</feature>
<dbReference type="AlphaFoldDB" id="A0AAV7JAU5"/>
<dbReference type="InterPro" id="IPR000742">
    <property type="entry name" value="EGF"/>
</dbReference>
<dbReference type="Pfam" id="PF13855">
    <property type="entry name" value="LRR_8"/>
    <property type="match status" value="1"/>
</dbReference>
<keyword evidence="10" id="KW-0812">Transmembrane</keyword>
<keyword evidence="6" id="KW-1015">Disulfide bond</keyword>
<feature type="compositionally biased region" description="Basic and acidic residues" evidence="9">
    <location>
        <begin position="817"/>
        <end position="826"/>
    </location>
</feature>
<feature type="domain" description="EGF-like" evidence="11">
    <location>
        <begin position="593"/>
        <end position="631"/>
    </location>
</feature>
<feature type="transmembrane region" description="Helical" evidence="10">
    <location>
        <begin position="34"/>
        <end position="52"/>
    </location>
</feature>
<reference evidence="12 13" key="1">
    <citation type="journal article" date="2023" name="BMC Biol.">
        <title>The compact genome of the sponge Oopsacas minuta (Hexactinellida) is lacking key metazoan core genes.</title>
        <authorList>
            <person name="Santini S."/>
            <person name="Schenkelaars Q."/>
            <person name="Jourda C."/>
            <person name="Duchesne M."/>
            <person name="Belahbib H."/>
            <person name="Rocher C."/>
            <person name="Selva M."/>
            <person name="Riesgo A."/>
            <person name="Vervoort M."/>
            <person name="Leys S.P."/>
            <person name="Kodjabachian L."/>
            <person name="Le Bivic A."/>
            <person name="Borchiellini C."/>
            <person name="Claverie J.M."/>
            <person name="Renard E."/>
        </authorList>
    </citation>
    <scope>NUCLEOTIDE SEQUENCE [LARGE SCALE GENOMIC DNA]</scope>
    <source>
        <strain evidence="12">SPO-2</strain>
    </source>
</reference>
<evidence type="ECO:0000256" key="5">
    <source>
        <dbReference type="ARBA" id="ARBA00022737"/>
    </source>
</evidence>
<evidence type="ECO:0000256" key="6">
    <source>
        <dbReference type="ARBA" id="ARBA00023157"/>
    </source>
</evidence>
<protein>
    <submittedName>
        <fullName evidence="12">Fibrillin-2-like isoform X23</fullName>
    </submittedName>
</protein>
<dbReference type="PROSITE" id="PS01187">
    <property type="entry name" value="EGF_CA"/>
    <property type="match status" value="1"/>
</dbReference>
<evidence type="ECO:0000256" key="8">
    <source>
        <dbReference type="PROSITE-ProRule" id="PRU00076"/>
    </source>
</evidence>
<dbReference type="InterPro" id="IPR018097">
    <property type="entry name" value="EGF_Ca-bd_CS"/>
</dbReference>
<evidence type="ECO:0000259" key="11">
    <source>
        <dbReference type="PROSITE" id="PS50026"/>
    </source>
</evidence>
<keyword evidence="5" id="KW-0677">Repeat</keyword>
<dbReference type="GO" id="GO:0005509">
    <property type="term" value="F:calcium ion binding"/>
    <property type="evidence" value="ECO:0007669"/>
    <property type="project" value="InterPro"/>
</dbReference>
<dbReference type="InterPro" id="IPR052080">
    <property type="entry name" value="vWF_C/EGF_Fibrillin"/>
</dbReference>
<comment type="caution">
    <text evidence="12">The sequence shown here is derived from an EMBL/GenBank/DDBJ whole genome shotgun (WGS) entry which is preliminary data.</text>
</comment>
<gene>
    <name evidence="12" type="ORF">LOD99_13088</name>
</gene>
<dbReference type="Proteomes" id="UP001165289">
    <property type="component" value="Unassembled WGS sequence"/>
</dbReference>
<evidence type="ECO:0000256" key="3">
    <source>
        <dbReference type="ARBA" id="ARBA00022536"/>
    </source>
</evidence>
<dbReference type="SUPFAM" id="SSF52058">
    <property type="entry name" value="L domain-like"/>
    <property type="match status" value="1"/>
</dbReference>
<keyword evidence="4" id="KW-0732">Signal</keyword>
<name>A0AAV7JAU5_9METZ</name>
<dbReference type="InterPro" id="IPR032675">
    <property type="entry name" value="LRR_dom_sf"/>
</dbReference>
<dbReference type="SMART" id="SM00181">
    <property type="entry name" value="EGF"/>
    <property type="match status" value="3"/>
</dbReference>
<dbReference type="InterPro" id="IPR009030">
    <property type="entry name" value="Growth_fac_rcpt_cys_sf"/>
</dbReference>
<evidence type="ECO:0000256" key="4">
    <source>
        <dbReference type="ARBA" id="ARBA00022729"/>
    </source>
</evidence>
<sequence length="826" mass="93740">MIIKRRYRRALTDVRDFETEAILKDLKSRLVKHITLILICFFEITAPIFAFASSFSNAKYTLFLFYYSITSTYLTFCLLNILTSYLIRVYTYKPDSRQDRNSLIKFILKLAFTIFLPAIFYLIVFSTLLIILLFIGEIVMFIINGRMLDKVIGWKQQDLALEFGSEGRVLAIKRMRRRFRLFKAVFIACSSFLILAFSINWIRNVYLYFVQFGAKNEDREEMKLIILIFIFTVKISTVSSDSCNVNDVIDCYEPPTSIDLQCLLISPNDSVLQTTLRDCATGNFVTLYLIVIQLTVQYTLNLTMLPDNIQRLSIRGYYSPPTSNDHHVRLITNSIHNSILNIEVFRLSIENTLEESDFFQHFPNVILLRFLNVKFVYNPILQGLSNLEKVYFTGYSSICYGGNIKRVDESLVGGLYKLDTFIWYTGCIEYIMPGAFQDLADLTFLSLRYNLLNSNSTQLLNRDSFRGLSKLTALELNSNEIASLDSKLFNGLFNLEYIDISDNTINCSCELQWVNIVDSFGIDVIGTCDDSGSMIPIQNSSLYTECTQKLSYECFNKSNNCTNECIDTPDSFICGCGEGYGLVLDWDSQTCVDIDECLYDKNDCHQKCSNTLGSYMCQCETGFSMNSTNCTDINECNSNNGGCQQLCINTVGSYVCECQPSYRLDERNVTKCVVTDVVDLFGIQTTSTAIISIITLAFITIAVAGIVIIVQCFVIACRSMRTATMETKSNRRNIYSQSDIDTPRSTIAHANCSGIYESVDCNYVQFNSMDRNKSLEGNIELPAFVSGGFAIRECDKNTSGSMETPMSYDPTIFSSPRSRENSELNS</sequence>
<organism evidence="12 13">
    <name type="scientific">Oopsacas minuta</name>
    <dbReference type="NCBI Taxonomy" id="111878"/>
    <lineage>
        <taxon>Eukaryota</taxon>
        <taxon>Metazoa</taxon>
        <taxon>Porifera</taxon>
        <taxon>Hexactinellida</taxon>
        <taxon>Hexasterophora</taxon>
        <taxon>Lyssacinosida</taxon>
        <taxon>Leucopsacidae</taxon>
        <taxon>Oopsacas</taxon>
    </lineage>
</organism>
<comment type="subcellular location">
    <subcellularLocation>
        <location evidence="1">Secreted</location>
    </subcellularLocation>
</comment>
<dbReference type="GO" id="GO:0005576">
    <property type="term" value="C:extracellular region"/>
    <property type="evidence" value="ECO:0007669"/>
    <property type="project" value="UniProtKB-SubCell"/>
</dbReference>
<dbReference type="PROSITE" id="PS50026">
    <property type="entry name" value="EGF_3"/>
    <property type="match status" value="1"/>
</dbReference>
<keyword evidence="10" id="KW-0472">Membrane</keyword>
<evidence type="ECO:0000256" key="1">
    <source>
        <dbReference type="ARBA" id="ARBA00004613"/>
    </source>
</evidence>
<keyword evidence="7" id="KW-0325">Glycoprotein</keyword>
<proteinExistence type="predicted"/>
<comment type="caution">
    <text evidence="8">Lacks conserved residue(s) required for the propagation of feature annotation.</text>
</comment>
<evidence type="ECO:0000256" key="2">
    <source>
        <dbReference type="ARBA" id="ARBA00022525"/>
    </source>
</evidence>
<dbReference type="PROSITE" id="PS01186">
    <property type="entry name" value="EGF_2"/>
    <property type="match status" value="1"/>
</dbReference>
<dbReference type="PANTHER" id="PTHR47333">
    <property type="entry name" value="VON WILLEBRAND FACTOR C AND EGF DOMAIN-CONTAINING PROTEIN"/>
    <property type="match status" value="1"/>
</dbReference>
<dbReference type="InterPro" id="IPR049883">
    <property type="entry name" value="NOTCH1_EGF-like"/>
</dbReference>
<dbReference type="SUPFAM" id="SSF57184">
    <property type="entry name" value="Growth factor receptor domain"/>
    <property type="match status" value="1"/>
</dbReference>
<evidence type="ECO:0000313" key="12">
    <source>
        <dbReference type="EMBL" id="KAI6645829.1"/>
    </source>
</evidence>
<keyword evidence="10" id="KW-1133">Transmembrane helix</keyword>
<dbReference type="CDD" id="cd00054">
    <property type="entry name" value="EGF_CA"/>
    <property type="match status" value="2"/>
</dbReference>
<keyword evidence="3 8" id="KW-0245">EGF-like domain</keyword>
<dbReference type="InterPro" id="IPR001881">
    <property type="entry name" value="EGF-like_Ca-bd_dom"/>
</dbReference>
<keyword evidence="2" id="KW-0964">Secreted</keyword>
<dbReference type="FunFam" id="2.10.25.10:FF:000005">
    <property type="entry name" value="Fibrillin 2"/>
    <property type="match status" value="1"/>
</dbReference>
<dbReference type="Gene3D" id="2.10.25.10">
    <property type="entry name" value="Laminin"/>
    <property type="match status" value="3"/>
</dbReference>
<evidence type="ECO:0000256" key="7">
    <source>
        <dbReference type="ARBA" id="ARBA00023180"/>
    </source>
</evidence>
<feature type="transmembrane region" description="Helical" evidence="10">
    <location>
        <begin position="64"/>
        <end position="86"/>
    </location>
</feature>